<dbReference type="PROSITE" id="PS00105">
    <property type="entry name" value="AA_TRANSFER_CLASS_1"/>
    <property type="match status" value="1"/>
</dbReference>
<accession>A0A1H2SA90</accession>
<dbReference type="GO" id="GO:0004069">
    <property type="term" value="F:L-aspartate:2-oxoglutarate aminotransferase activity"/>
    <property type="evidence" value="ECO:0007669"/>
    <property type="project" value="UniProtKB-EC"/>
</dbReference>
<dbReference type="EC" id="2.6.1.-" evidence="7"/>
<name>A0A1H2SA90_9RHOB</name>
<keyword evidence="10" id="KW-1185">Reference proteome</keyword>
<evidence type="ECO:0000256" key="4">
    <source>
        <dbReference type="ARBA" id="ARBA00022679"/>
    </source>
</evidence>
<dbReference type="AlphaFoldDB" id="A0A1H2SA90"/>
<dbReference type="InterPro" id="IPR004838">
    <property type="entry name" value="NHTrfase_class1_PyrdxlP-BS"/>
</dbReference>
<protein>
    <recommendedName>
        <fullName evidence="7">Aminotransferase</fullName>
        <ecNumber evidence="7">2.6.1.-</ecNumber>
    </recommendedName>
</protein>
<dbReference type="RefSeq" id="WP_092679624.1">
    <property type="nucleotide sequence ID" value="NZ_FNMZ01000001.1"/>
</dbReference>
<dbReference type="OrthoDB" id="9763453at2"/>
<feature type="domain" description="Aminotransferase class I/classII large" evidence="8">
    <location>
        <begin position="37"/>
        <end position="381"/>
    </location>
</feature>
<dbReference type="Pfam" id="PF00155">
    <property type="entry name" value="Aminotran_1_2"/>
    <property type="match status" value="1"/>
</dbReference>
<dbReference type="EMBL" id="FNMZ01000001">
    <property type="protein sequence ID" value="SDW28378.1"/>
    <property type="molecule type" value="Genomic_DNA"/>
</dbReference>
<dbReference type="CDD" id="cd00609">
    <property type="entry name" value="AAT_like"/>
    <property type="match status" value="1"/>
</dbReference>
<gene>
    <name evidence="9" type="ORF">SAMN05444336_101594</name>
</gene>
<proteinExistence type="inferred from homology"/>
<dbReference type="PANTHER" id="PTHR46383">
    <property type="entry name" value="ASPARTATE AMINOTRANSFERASE"/>
    <property type="match status" value="1"/>
</dbReference>
<evidence type="ECO:0000256" key="7">
    <source>
        <dbReference type="RuleBase" id="RU000481"/>
    </source>
</evidence>
<evidence type="ECO:0000256" key="1">
    <source>
        <dbReference type="ARBA" id="ARBA00001933"/>
    </source>
</evidence>
<sequence>MHPSRRIRSILDGGASGWEIVYAARDLQAKGERVTMLTIGEHENPTPAPILDAMDASARAGRTGYSSVMGSLGLREAIAARASRRAGAPVAPDEVVVAAGGQAALFQALCAVIDPGDAVVAIDPLYTTYPGTIRAAGGIPRIVPARAEDGFQPDLAALDIACAGARALLVNSPNNPTGAVYSAASIEGLAELARRHDLWLISDEVYDGMAWDQPHLSPRALPGMAERTVIIGSLSKSHAMTGSRIGWAAAPAEIAALIVDLALNANYGLPRFIQDAGEWALREGDAIEDDLRAAFRARRDLARAALSQRPGLRLSPPQGGMYVMPDIRATGLDARTFAERLLEEERIAVMPGESFGDAASGHVRIALTVTEPELADALDRLAGFADRLAAAR</sequence>
<dbReference type="InterPro" id="IPR015424">
    <property type="entry name" value="PyrdxlP-dep_Trfase"/>
</dbReference>
<keyword evidence="4 7" id="KW-0808">Transferase</keyword>
<comment type="cofactor">
    <cofactor evidence="1 7">
        <name>pyridoxal 5'-phosphate</name>
        <dbReference type="ChEBI" id="CHEBI:597326"/>
    </cofactor>
</comment>
<dbReference type="InterPro" id="IPR004839">
    <property type="entry name" value="Aminotransferase_I/II_large"/>
</dbReference>
<dbReference type="Gene3D" id="3.40.640.10">
    <property type="entry name" value="Type I PLP-dependent aspartate aminotransferase-like (Major domain)"/>
    <property type="match status" value="1"/>
</dbReference>
<dbReference type="PANTHER" id="PTHR46383:SF1">
    <property type="entry name" value="ASPARTATE AMINOTRANSFERASE"/>
    <property type="match status" value="1"/>
</dbReference>
<keyword evidence="3 7" id="KW-0032">Aminotransferase</keyword>
<dbReference type="GO" id="GO:0030170">
    <property type="term" value="F:pyridoxal phosphate binding"/>
    <property type="evidence" value="ECO:0007669"/>
    <property type="project" value="InterPro"/>
</dbReference>
<keyword evidence="5" id="KW-0663">Pyridoxal phosphate</keyword>
<dbReference type="SUPFAM" id="SSF53383">
    <property type="entry name" value="PLP-dependent transferases"/>
    <property type="match status" value="1"/>
</dbReference>
<evidence type="ECO:0000256" key="6">
    <source>
        <dbReference type="ARBA" id="ARBA00049185"/>
    </source>
</evidence>
<dbReference type="STRING" id="356660.SAMN05444336_101594"/>
<evidence type="ECO:0000313" key="10">
    <source>
        <dbReference type="Proteomes" id="UP000199118"/>
    </source>
</evidence>
<dbReference type="InterPro" id="IPR015421">
    <property type="entry name" value="PyrdxlP-dep_Trfase_major"/>
</dbReference>
<evidence type="ECO:0000256" key="5">
    <source>
        <dbReference type="ARBA" id="ARBA00022898"/>
    </source>
</evidence>
<dbReference type="Proteomes" id="UP000199118">
    <property type="component" value="Unassembled WGS sequence"/>
</dbReference>
<evidence type="ECO:0000313" key="9">
    <source>
        <dbReference type="EMBL" id="SDW28378.1"/>
    </source>
</evidence>
<organism evidence="9 10">
    <name type="scientific">Albimonas donghaensis</name>
    <dbReference type="NCBI Taxonomy" id="356660"/>
    <lineage>
        <taxon>Bacteria</taxon>
        <taxon>Pseudomonadati</taxon>
        <taxon>Pseudomonadota</taxon>
        <taxon>Alphaproteobacteria</taxon>
        <taxon>Rhodobacterales</taxon>
        <taxon>Paracoccaceae</taxon>
        <taxon>Albimonas</taxon>
    </lineage>
</organism>
<reference evidence="9 10" key="1">
    <citation type="submission" date="2016-10" db="EMBL/GenBank/DDBJ databases">
        <authorList>
            <person name="de Groot N.N."/>
        </authorList>
    </citation>
    <scope>NUCLEOTIDE SEQUENCE [LARGE SCALE GENOMIC DNA]</scope>
    <source>
        <strain evidence="9 10">DSM 17890</strain>
    </source>
</reference>
<evidence type="ECO:0000259" key="8">
    <source>
        <dbReference type="Pfam" id="PF00155"/>
    </source>
</evidence>
<evidence type="ECO:0000256" key="2">
    <source>
        <dbReference type="ARBA" id="ARBA00007441"/>
    </source>
</evidence>
<keyword evidence="9" id="KW-0670">Pyruvate</keyword>
<comment type="catalytic activity">
    <reaction evidence="6">
        <text>L-aspartate + 2-oxoglutarate = oxaloacetate + L-glutamate</text>
        <dbReference type="Rhea" id="RHEA:21824"/>
        <dbReference type="ChEBI" id="CHEBI:16452"/>
        <dbReference type="ChEBI" id="CHEBI:16810"/>
        <dbReference type="ChEBI" id="CHEBI:29985"/>
        <dbReference type="ChEBI" id="CHEBI:29991"/>
        <dbReference type="EC" id="2.6.1.1"/>
    </reaction>
</comment>
<evidence type="ECO:0000256" key="3">
    <source>
        <dbReference type="ARBA" id="ARBA00022576"/>
    </source>
</evidence>
<dbReference type="InterPro" id="IPR050596">
    <property type="entry name" value="AspAT/PAT-like"/>
</dbReference>
<comment type="similarity">
    <text evidence="2 7">Belongs to the class-I pyridoxal-phosphate-dependent aminotransferase family.</text>
</comment>
<dbReference type="GO" id="GO:0006520">
    <property type="term" value="P:amino acid metabolic process"/>
    <property type="evidence" value="ECO:0007669"/>
    <property type="project" value="InterPro"/>
</dbReference>